<evidence type="ECO:0000313" key="2">
    <source>
        <dbReference type="Proteomes" id="UP000032120"/>
    </source>
</evidence>
<reference evidence="1 2" key="1">
    <citation type="submission" date="2015-01" db="EMBL/GenBank/DDBJ databases">
        <title>Draft genome sequence of Leucobacter komagatae strain VKM ST2845.</title>
        <authorList>
            <person name="Karlyshev A.V."/>
            <person name="Kudryashova E.B."/>
        </authorList>
    </citation>
    <scope>NUCLEOTIDE SEQUENCE [LARGE SCALE GENOMIC DNA]</scope>
    <source>
        <strain evidence="1 2">VKM ST2845</strain>
    </source>
</reference>
<name>A0A0D0II01_9MICO</name>
<accession>A0A0D0II01</accession>
<gene>
    <name evidence="1" type="ORF">SD72_16175</name>
</gene>
<comment type="caution">
    <text evidence="1">The sequence shown here is derived from an EMBL/GenBank/DDBJ whole genome shotgun (WGS) entry which is preliminary data.</text>
</comment>
<organism evidence="1 2">
    <name type="scientific">Leucobacter komagatae</name>
    <dbReference type="NCBI Taxonomy" id="55969"/>
    <lineage>
        <taxon>Bacteria</taxon>
        <taxon>Bacillati</taxon>
        <taxon>Actinomycetota</taxon>
        <taxon>Actinomycetes</taxon>
        <taxon>Micrococcales</taxon>
        <taxon>Microbacteriaceae</taxon>
        <taxon>Leucobacter</taxon>
    </lineage>
</organism>
<sequence>MAATRDVRACGSGRTVHRPGTVIRMRPVVSLLSRSILATIRDSLKETGQARCDLVELRVDVDEWRALARKAARELGRSVQTIETQDQVAAVLRDWPRTDEERAVTLARMRKTMRAMEGHAGPED</sequence>
<dbReference type="EMBL" id="JXSQ01000047">
    <property type="protein sequence ID" value="KIP51304.1"/>
    <property type="molecule type" value="Genomic_DNA"/>
</dbReference>
<proteinExistence type="predicted"/>
<protein>
    <submittedName>
        <fullName evidence="1">Uncharacterized protein</fullName>
    </submittedName>
</protein>
<dbReference type="Proteomes" id="UP000032120">
    <property type="component" value="Unassembled WGS sequence"/>
</dbReference>
<keyword evidence="2" id="KW-1185">Reference proteome</keyword>
<evidence type="ECO:0000313" key="1">
    <source>
        <dbReference type="EMBL" id="KIP51304.1"/>
    </source>
</evidence>
<dbReference type="AlphaFoldDB" id="A0A0D0II01"/>